<dbReference type="NCBIfam" id="TIGR00093">
    <property type="entry name" value="pseudouridine synthase"/>
    <property type="match status" value="1"/>
</dbReference>
<dbReference type="Gene3D" id="3.30.70.580">
    <property type="entry name" value="Pseudouridine synthase I, catalytic domain, N-terminal subdomain"/>
    <property type="match status" value="1"/>
</dbReference>
<dbReference type="Pfam" id="PF01479">
    <property type="entry name" value="S4"/>
    <property type="match status" value="1"/>
</dbReference>
<dbReference type="InterPro" id="IPR020103">
    <property type="entry name" value="PsdUridine_synth_cat_dom_sf"/>
</dbReference>
<evidence type="ECO:0000256" key="5">
    <source>
        <dbReference type="PROSITE-ProRule" id="PRU00182"/>
    </source>
</evidence>
<dbReference type="PANTHER" id="PTHR47683:SF2">
    <property type="entry name" value="RNA-BINDING S4 DOMAIN-CONTAINING PROTEIN"/>
    <property type="match status" value="1"/>
</dbReference>
<evidence type="ECO:0000313" key="10">
    <source>
        <dbReference type="Proteomes" id="UP000326994"/>
    </source>
</evidence>
<dbReference type="Gene3D" id="3.30.70.1560">
    <property type="entry name" value="Alpha-L RNA-binding motif"/>
    <property type="match status" value="1"/>
</dbReference>
<dbReference type="InterPro" id="IPR002942">
    <property type="entry name" value="S4_RNA-bd"/>
</dbReference>
<dbReference type="FunFam" id="3.30.70.1560:FF:000002">
    <property type="entry name" value="Pseudouridine synthase"/>
    <property type="match status" value="1"/>
</dbReference>
<evidence type="ECO:0000256" key="1">
    <source>
        <dbReference type="ARBA" id="ARBA00008348"/>
    </source>
</evidence>
<dbReference type="RefSeq" id="WP_151894609.1">
    <property type="nucleotide sequence ID" value="NZ_BKCF01000004.1"/>
</dbReference>
<feature type="domain" description="RNA-binding S4" evidence="8">
    <location>
        <begin position="8"/>
        <end position="66"/>
    </location>
</feature>
<comment type="catalytic activity">
    <reaction evidence="3">
        <text>uridine(35) in tRNA(Tyr) = pseudouridine(35) in tRNA(Tyr)</text>
        <dbReference type="Rhea" id="RHEA:60556"/>
        <dbReference type="Rhea" id="RHEA-COMP:15607"/>
        <dbReference type="Rhea" id="RHEA-COMP:15608"/>
        <dbReference type="ChEBI" id="CHEBI:65314"/>
        <dbReference type="ChEBI" id="CHEBI:65315"/>
    </reaction>
</comment>
<evidence type="ECO:0000256" key="6">
    <source>
        <dbReference type="RuleBase" id="RU003887"/>
    </source>
</evidence>
<gene>
    <name evidence="9" type="primary">rluF</name>
    <name evidence="9" type="ORF">ULMS_21930</name>
</gene>
<dbReference type="SUPFAM" id="SSF55174">
    <property type="entry name" value="Alpha-L RNA-binding motif"/>
    <property type="match status" value="1"/>
</dbReference>
<dbReference type="InterPro" id="IPR050343">
    <property type="entry name" value="RsuA_PseudoU_synthase"/>
</dbReference>
<dbReference type="InterPro" id="IPR018496">
    <property type="entry name" value="PsdUridine_synth_RsuA/RluB_CS"/>
</dbReference>
<sequence length="302" mass="34301">MANHPDSIRLNKAISDSGYCSRRQADVLIERGSVTINGTVMTLGDRAMPEDRIEVDGKLITKNDNLVYIALNKPVGITCTTDKRVDGNVVDFIGHSERIFHVGRLDKPSEGLLLMTNDGDIVNKILRAGNKHEKEYIVKTDRHITDEFLHKMANGVPLAELETTTKKCHIERVSRFVFKIILIQGLNRQIRRMCEYLGYEVLELQRTRIMNIELGNLAIGKWRDLTKEEVSGLQNAVSESDNSSFVDQKQENNLSKNASETRNNENSRKISEDKRKAPRDKKGLERNAERSTGGRRRRGRTS</sequence>
<dbReference type="PANTHER" id="PTHR47683">
    <property type="entry name" value="PSEUDOURIDINE SYNTHASE FAMILY PROTEIN-RELATED"/>
    <property type="match status" value="1"/>
</dbReference>
<dbReference type="Gene3D" id="3.10.290.10">
    <property type="entry name" value="RNA-binding S4 domain"/>
    <property type="match status" value="1"/>
</dbReference>
<dbReference type="InterPro" id="IPR006145">
    <property type="entry name" value="PsdUridine_synth_RsuA/RluA"/>
</dbReference>
<evidence type="ECO:0000256" key="2">
    <source>
        <dbReference type="ARBA" id="ARBA00023235"/>
    </source>
</evidence>
<evidence type="ECO:0000259" key="8">
    <source>
        <dbReference type="SMART" id="SM00363"/>
    </source>
</evidence>
<dbReference type="Proteomes" id="UP000326994">
    <property type="component" value="Unassembled WGS sequence"/>
</dbReference>
<comment type="caution">
    <text evidence="9">The sequence shown here is derived from an EMBL/GenBank/DDBJ whole genome shotgun (WGS) entry which is preliminary data.</text>
</comment>
<keyword evidence="10" id="KW-1185">Reference proteome</keyword>
<dbReference type="InterPro" id="IPR000748">
    <property type="entry name" value="PsdUridine_synth_RsuA/RluB/E/F"/>
</dbReference>
<feature type="region of interest" description="Disordered" evidence="7">
    <location>
        <begin position="236"/>
        <end position="302"/>
    </location>
</feature>
<dbReference type="PROSITE" id="PS01149">
    <property type="entry name" value="PSI_RSU"/>
    <property type="match status" value="1"/>
</dbReference>
<dbReference type="SMART" id="SM00363">
    <property type="entry name" value="S4"/>
    <property type="match status" value="1"/>
</dbReference>
<evidence type="ECO:0000256" key="4">
    <source>
        <dbReference type="ARBA" id="ARBA00036535"/>
    </source>
</evidence>
<dbReference type="NCBIfam" id="NF007784">
    <property type="entry name" value="PRK10475.1"/>
    <property type="match status" value="1"/>
</dbReference>
<dbReference type="PROSITE" id="PS50889">
    <property type="entry name" value="S4"/>
    <property type="match status" value="1"/>
</dbReference>
<dbReference type="EC" id="5.4.99.-" evidence="6"/>
<dbReference type="InterPro" id="IPR042092">
    <property type="entry name" value="PsdUridine_s_RsuA/RluB/E/F_cat"/>
</dbReference>
<evidence type="ECO:0000256" key="7">
    <source>
        <dbReference type="SAM" id="MobiDB-lite"/>
    </source>
</evidence>
<dbReference type="InterPro" id="IPR036986">
    <property type="entry name" value="S4_RNA-bd_sf"/>
</dbReference>
<evidence type="ECO:0000313" key="9">
    <source>
        <dbReference type="EMBL" id="GEQ86685.1"/>
    </source>
</evidence>
<name>A0A5J4G292_9FLAO</name>
<dbReference type="GO" id="GO:0160138">
    <property type="term" value="F:23S rRNA pseudouridine(2604) synthase activity"/>
    <property type="evidence" value="ECO:0007669"/>
    <property type="project" value="UniProtKB-EC"/>
</dbReference>
<comment type="similarity">
    <text evidence="1 6">Belongs to the pseudouridine synthase RsuA family.</text>
</comment>
<dbReference type="OrthoDB" id="9807213at2"/>
<dbReference type="GO" id="GO:0000455">
    <property type="term" value="P:enzyme-directed rRNA pseudouridine synthesis"/>
    <property type="evidence" value="ECO:0007669"/>
    <property type="project" value="UniProtKB-ARBA"/>
</dbReference>
<dbReference type="CDD" id="cd00165">
    <property type="entry name" value="S4"/>
    <property type="match status" value="1"/>
</dbReference>
<evidence type="ECO:0000256" key="3">
    <source>
        <dbReference type="ARBA" id="ARBA00036390"/>
    </source>
</evidence>
<dbReference type="EMBL" id="BKCF01000004">
    <property type="protein sequence ID" value="GEQ86685.1"/>
    <property type="molecule type" value="Genomic_DNA"/>
</dbReference>
<keyword evidence="2 6" id="KW-0413">Isomerase</keyword>
<dbReference type="FunFam" id="3.10.290.10:FF:000003">
    <property type="entry name" value="Pseudouridine synthase"/>
    <property type="match status" value="1"/>
</dbReference>
<dbReference type="InterPro" id="IPR020094">
    <property type="entry name" value="TruA/RsuA/RluB/E/F_N"/>
</dbReference>
<feature type="compositionally biased region" description="Basic and acidic residues" evidence="7">
    <location>
        <begin position="262"/>
        <end position="289"/>
    </location>
</feature>
<keyword evidence="5" id="KW-0694">RNA-binding</keyword>
<accession>A0A5J4G292</accession>
<dbReference type="AlphaFoldDB" id="A0A5J4G292"/>
<dbReference type="GO" id="GO:0003723">
    <property type="term" value="F:RNA binding"/>
    <property type="evidence" value="ECO:0007669"/>
    <property type="project" value="UniProtKB-KW"/>
</dbReference>
<dbReference type="SUPFAM" id="SSF55120">
    <property type="entry name" value="Pseudouridine synthase"/>
    <property type="match status" value="1"/>
</dbReference>
<protein>
    <recommendedName>
        <fullName evidence="6">Pseudouridine synthase</fullName>
        <ecNumber evidence="6">5.4.99.-</ecNumber>
    </recommendedName>
</protein>
<dbReference type="Pfam" id="PF00849">
    <property type="entry name" value="PseudoU_synth_2"/>
    <property type="match status" value="1"/>
</dbReference>
<dbReference type="CDD" id="cd02554">
    <property type="entry name" value="PseudoU_synth_RluF"/>
    <property type="match status" value="1"/>
</dbReference>
<organism evidence="9 10">
    <name type="scientific">Patiriisocius marinistellae</name>
    <dbReference type="NCBI Taxonomy" id="2494560"/>
    <lineage>
        <taxon>Bacteria</taxon>
        <taxon>Pseudomonadati</taxon>
        <taxon>Bacteroidota</taxon>
        <taxon>Flavobacteriia</taxon>
        <taxon>Flavobacteriales</taxon>
        <taxon>Flavobacteriaceae</taxon>
        <taxon>Patiriisocius</taxon>
    </lineage>
</organism>
<reference evidence="9 10" key="1">
    <citation type="submission" date="2019-08" db="EMBL/GenBank/DDBJ databases">
        <title>Ulvibacter marinistellae sp. nov., isolated from a starfish, Patiria pectinifera.</title>
        <authorList>
            <person name="Kawano K."/>
            <person name="Ushijima N."/>
            <person name="Kihara M."/>
            <person name="Itoh H."/>
        </authorList>
    </citation>
    <scope>NUCLEOTIDE SEQUENCE [LARGE SCALE GENOMIC DNA]</scope>
    <source>
        <strain evidence="9 10">KK4</strain>
    </source>
</reference>
<feature type="compositionally biased region" description="Basic residues" evidence="7">
    <location>
        <begin position="293"/>
        <end position="302"/>
    </location>
</feature>
<comment type="catalytic activity">
    <reaction evidence="4">
        <text>uridine(2604) in 23S rRNA = pseudouridine(2604) in 23S rRNA</text>
        <dbReference type="Rhea" id="RHEA:38875"/>
        <dbReference type="Rhea" id="RHEA-COMP:10093"/>
        <dbReference type="Rhea" id="RHEA-COMP:10094"/>
        <dbReference type="ChEBI" id="CHEBI:65314"/>
        <dbReference type="ChEBI" id="CHEBI:65315"/>
        <dbReference type="EC" id="5.4.99.21"/>
    </reaction>
</comment>
<proteinExistence type="inferred from homology"/>
<feature type="compositionally biased region" description="Polar residues" evidence="7">
    <location>
        <begin position="236"/>
        <end position="261"/>
    </location>
</feature>